<dbReference type="InterPro" id="IPR025463">
    <property type="entry name" value="DUF4314"/>
</dbReference>
<evidence type="ECO:0000259" key="1">
    <source>
        <dbReference type="Pfam" id="PF14192"/>
    </source>
</evidence>
<name>A0A9X5GR23_9FIRM</name>
<protein>
    <submittedName>
        <fullName evidence="2">DUF4314 domain-containing protein</fullName>
    </submittedName>
</protein>
<keyword evidence="3" id="KW-1185">Reference proteome</keyword>
<comment type="caution">
    <text evidence="2">The sequence shown here is derived from an EMBL/GenBank/DDBJ whole genome shotgun (WGS) entry which is preliminary data.</text>
</comment>
<dbReference type="Proteomes" id="UP001154420">
    <property type="component" value="Unassembled WGS sequence"/>
</dbReference>
<dbReference type="OrthoDB" id="9813511at2"/>
<proteinExistence type="predicted"/>
<feature type="non-terminal residue" evidence="2">
    <location>
        <position position="75"/>
    </location>
</feature>
<dbReference type="AlphaFoldDB" id="A0A9X5GR23"/>
<evidence type="ECO:0000313" key="2">
    <source>
        <dbReference type="EMBL" id="NBJ91615.1"/>
    </source>
</evidence>
<gene>
    <name evidence="2" type="ORF">D5281_03170</name>
</gene>
<dbReference type="EMBL" id="QZDT01000003">
    <property type="protein sequence ID" value="NBJ91615.1"/>
    <property type="molecule type" value="Genomic_DNA"/>
</dbReference>
<reference evidence="2" key="1">
    <citation type="submission" date="2018-09" db="EMBL/GenBank/DDBJ databases">
        <title>Murine metabolic-syndrome-specific gut microbial biobank.</title>
        <authorList>
            <person name="Liu C."/>
        </authorList>
    </citation>
    <scope>NUCLEOTIDE SEQUENCE</scope>
    <source>
        <strain evidence="2">D42-62</strain>
    </source>
</reference>
<sequence>MKFPNRETVERVRREYPAGTRVELVRMDDVQAPPIGTQGTVEGVDDVAAHLFWLQINLIDCHRINRYNDISIEKE</sequence>
<organism evidence="2 3">
    <name type="scientific">Parablautia muri</name>
    <dbReference type="NCBI Taxonomy" id="2320879"/>
    <lineage>
        <taxon>Bacteria</taxon>
        <taxon>Bacillati</taxon>
        <taxon>Bacillota</taxon>
        <taxon>Clostridia</taxon>
        <taxon>Lachnospirales</taxon>
        <taxon>Lachnospiraceae</taxon>
        <taxon>Parablautia</taxon>
    </lineage>
</organism>
<feature type="domain" description="DUF4314" evidence="1">
    <location>
        <begin position="6"/>
        <end position="49"/>
    </location>
</feature>
<accession>A0A9X5GR23</accession>
<evidence type="ECO:0000313" key="3">
    <source>
        <dbReference type="Proteomes" id="UP001154420"/>
    </source>
</evidence>
<dbReference type="Pfam" id="PF14192">
    <property type="entry name" value="DUF4314"/>
    <property type="match status" value="1"/>
</dbReference>